<dbReference type="EMBL" id="AL596166">
    <property type="protein sequence ID" value="CAC96109.1"/>
    <property type="molecule type" value="Genomic_DNA"/>
</dbReference>
<proteinExistence type="predicted"/>
<dbReference type="AlphaFoldDB" id="Q92DD6"/>
<accession>Q92DD6</accession>
<dbReference type="KEGG" id="lin:lin0877"/>
<reference evidence="1 2" key="1">
    <citation type="journal article" date="2001" name="Science">
        <title>Comparative genomics of Listeria species.</title>
        <authorList>
            <person name="Glaser P."/>
            <person name="Frangeul L."/>
            <person name="Buchrieser C."/>
            <person name="Rusniok C."/>
            <person name="Amend A."/>
            <person name="Baquero F."/>
            <person name="Berche P."/>
            <person name="Bloecker H."/>
            <person name="Brandt P."/>
            <person name="Chakraborty T."/>
            <person name="Charbit A."/>
            <person name="Chetouani F."/>
            <person name="Couve E."/>
            <person name="de Daruvar A."/>
            <person name="Dehoux P."/>
            <person name="Domann E."/>
            <person name="Dominguez-Bernal G."/>
            <person name="Duchaud E."/>
            <person name="Durant L."/>
            <person name="Dussurget O."/>
            <person name="Entian K.-D."/>
            <person name="Fsihi H."/>
            <person name="Garcia-del Portillo F."/>
            <person name="Garrido P."/>
            <person name="Gautier L."/>
            <person name="Goebel W."/>
            <person name="Gomez-Lopez N."/>
            <person name="Hain T."/>
            <person name="Hauf J."/>
            <person name="Jackson D."/>
            <person name="Jones L.-M."/>
            <person name="Kaerst U."/>
            <person name="Kreft J."/>
            <person name="Kuhn M."/>
            <person name="Kunst F."/>
            <person name="Kurapkat G."/>
            <person name="Madueno E."/>
            <person name="Maitournam A."/>
            <person name="Mata Vicente J."/>
            <person name="Ng E."/>
            <person name="Nedjari H."/>
            <person name="Nordsiek G."/>
            <person name="Novella S."/>
            <person name="de Pablos B."/>
            <person name="Perez-Diaz J.-C."/>
            <person name="Purcell R."/>
            <person name="Remmel B."/>
            <person name="Rose M."/>
            <person name="Schlueter T."/>
            <person name="Simoes N."/>
            <person name="Tierrez A."/>
            <person name="Vazquez-Boland J.-A."/>
            <person name="Voss H."/>
            <person name="Wehland J."/>
            <person name="Cossart P."/>
        </authorList>
    </citation>
    <scope>NUCLEOTIDE SEQUENCE [LARGE SCALE GENOMIC DNA]</scope>
    <source>
        <strain evidence="2">ATCC BAA-680 / CLIP 11262</strain>
    </source>
</reference>
<dbReference type="Gene3D" id="3.20.20.150">
    <property type="entry name" value="Divalent-metal-dependent TIM barrel enzymes"/>
    <property type="match status" value="1"/>
</dbReference>
<dbReference type="HOGENOM" id="CLU_2974048_0_0_9"/>
<sequence>MDIQAKIAVQLYSVRKEMERDLEGTLQKIHEIGFRYVQLDGMRGNVRQRFYAYFKNMS</sequence>
<protein>
    <submittedName>
        <fullName evidence="1">(Truncated, N-terminal part)</fullName>
    </submittedName>
</protein>
<evidence type="ECO:0000313" key="1">
    <source>
        <dbReference type="EMBL" id="CAC96109.1"/>
    </source>
</evidence>
<evidence type="ECO:0000313" key="2">
    <source>
        <dbReference type="Proteomes" id="UP000002513"/>
    </source>
</evidence>
<organism evidence="1 2">
    <name type="scientific">Listeria innocua serovar 6a (strain ATCC BAA-680 / CLIP 11262)</name>
    <dbReference type="NCBI Taxonomy" id="272626"/>
    <lineage>
        <taxon>Bacteria</taxon>
        <taxon>Bacillati</taxon>
        <taxon>Bacillota</taxon>
        <taxon>Bacilli</taxon>
        <taxon>Bacillales</taxon>
        <taxon>Listeriaceae</taxon>
        <taxon>Listeria</taxon>
    </lineage>
</organism>
<dbReference type="Proteomes" id="UP000002513">
    <property type="component" value="Chromosome"/>
</dbReference>
<gene>
    <name evidence="1" type="ordered locus">lin0877</name>
</gene>
<name>Q92DD6_LISIN</name>
<dbReference type="STRING" id="272626.gene:17565204"/>
<dbReference type="PIR" id="AE1542">
    <property type="entry name" value="AE1542"/>
</dbReference>